<dbReference type="AlphaFoldDB" id="A0AAW0D6L1"/>
<gene>
    <name evidence="1" type="ORF">VNI00_006725</name>
</gene>
<evidence type="ECO:0000313" key="1">
    <source>
        <dbReference type="EMBL" id="KAK7047065.1"/>
    </source>
</evidence>
<reference evidence="1 2" key="1">
    <citation type="submission" date="2024-01" db="EMBL/GenBank/DDBJ databases">
        <title>A draft genome for a cacao thread blight-causing isolate of Paramarasmius palmivorus.</title>
        <authorList>
            <person name="Baruah I.K."/>
            <person name="Bukari Y."/>
            <person name="Amoako-Attah I."/>
            <person name="Meinhardt L.W."/>
            <person name="Bailey B.A."/>
            <person name="Cohen S.P."/>
        </authorList>
    </citation>
    <scope>NUCLEOTIDE SEQUENCE [LARGE SCALE GENOMIC DNA]</scope>
    <source>
        <strain evidence="1 2">GH-12</strain>
    </source>
</reference>
<dbReference type="EMBL" id="JAYKXP010000021">
    <property type="protein sequence ID" value="KAK7047065.1"/>
    <property type="molecule type" value="Genomic_DNA"/>
</dbReference>
<comment type="caution">
    <text evidence="1">The sequence shown here is derived from an EMBL/GenBank/DDBJ whole genome shotgun (WGS) entry which is preliminary data.</text>
</comment>
<organism evidence="1 2">
    <name type="scientific">Paramarasmius palmivorus</name>
    <dbReference type="NCBI Taxonomy" id="297713"/>
    <lineage>
        <taxon>Eukaryota</taxon>
        <taxon>Fungi</taxon>
        <taxon>Dikarya</taxon>
        <taxon>Basidiomycota</taxon>
        <taxon>Agaricomycotina</taxon>
        <taxon>Agaricomycetes</taxon>
        <taxon>Agaricomycetidae</taxon>
        <taxon>Agaricales</taxon>
        <taxon>Marasmiineae</taxon>
        <taxon>Marasmiaceae</taxon>
        <taxon>Paramarasmius</taxon>
    </lineage>
</organism>
<accession>A0AAW0D6L1</accession>
<dbReference type="Proteomes" id="UP001383192">
    <property type="component" value="Unassembled WGS sequence"/>
</dbReference>
<keyword evidence="2" id="KW-1185">Reference proteome</keyword>
<proteinExistence type="predicted"/>
<protein>
    <submittedName>
        <fullName evidence="1">Uncharacterized protein</fullName>
    </submittedName>
</protein>
<sequence>MATSSKIVIENVKPTTVSMVDDGIALVIQWHQAPGSSTKLIFVLRPPGSIILGVRAENDNVPFVDQSGISNVTWGISPGTYQVYALDASFPQSLCCSQAGPLDIGSYDTLVTVNDQGQSQVSPTR</sequence>
<evidence type="ECO:0000313" key="2">
    <source>
        <dbReference type="Proteomes" id="UP001383192"/>
    </source>
</evidence>
<name>A0AAW0D6L1_9AGAR</name>